<dbReference type="EMBL" id="JBHSIS010000006">
    <property type="protein sequence ID" value="MFC4854617.1"/>
    <property type="molecule type" value="Genomic_DNA"/>
</dbReference>
<feature type="binding site" evidence="9">
    <location>
        <begin position="266"/>
        <end position="273"/>
    </location>
    <ligand>
        <name>ATP</name>
        <dbReference type="ChEBI" id="CHEBI:30616"/>
    </ligand>
</feature>
<comment type="catalytic activity">
    <reaction evidence="6">
        <text>Couples ATP hydrolysis with the unwinding of duplex DNA by translocating in the 3'-5' direction.</text>
        <dbReference type="EC" id="5.6.2.4"/>
    </reaction>
</comment>
<evidence type="ECO:0000256" key="9">
    <source>
        <dbReference type="PROSITE-ProRule" id="PRU00560"/>
    </source>
</evidence>
<keyword evidence="1 9" id="KW-0547">Nucleotide-binding</keyword>
<name>A0ABV9RZ50_9PSEU</name>
<dbReference type="InterPro" id="IPR014016">
    <property type="entry name" value="UvrD-like_ATP-bd"/>
</dbReference>
<evidence type="ECO:0000256" key="7">
    <source>
        <dbReference type="ARBA" id="ARBA00034808"/>
    </source>
</evidence>
<evidence type="ECO:0000256" key="8">
    <source>
        <dbReference type="ARBA" id="ARBA00048988"/>
    </source>
</evidence>
<dbReference type="PROSITE" id="PS51198">
    <property type="entry name" value="UVRD_HELICASE_ATP_BIND"/>
    <property type="match status" value="1"/>
</dbReference>
<evidence type="ECO:0000259" key="10">
    <source>
        <dbReference type="PROSITE" id="PS51198"/>
    </source>
</evidence>
<dbReference type="PANTHER" id="PTHR11070:SF45">
    <property type="entry name" value="DNA 3'-5' HELICASE"/>
    <property type="match status" value="1"/>
</dbReference>
<feature type="domain" description="UvrD-like helicase ATP-binding" evidence="10">
    <location>
        <begin position="245"/>
        <end position="532"/>
    </location>
</feature>
<dbReference type="InterPro" id="IPR000212">
    <property type="entry name" value="DNA_helicase_UvrD/REP"/>
</dbReference>
<evidence type="ECO:0000256" key="5">
    <source>
        <dbReference type="ARBA" id="ARBA00023235"/>
    </source>
</evidence>
<keyword evidence="2 9" id="KW-0378">Hydrolase</keyword>
<accession>A0ABV9RZ50</accession>
<keyword evidence="3 9" id="KW-0347">Helicase</keyword>
<evidence type="ECO:0000256" key="3">
    <source>
        <dbReference type="ARBA" id="ARBA00022806"/>
    </source>
</evidence>
<sequence>MPRLYIDKEFLPGYAKLEKTVQRAVDKALDMFGQHTHAGLHLEKLRNPKDQRIRTIRITDFWRGVVLAPEQGDEYLLLTVLPHDKANAFATSKKFTVNQVLGVLEVRDQTALEGFEPALAQVAGATADRLFDRVNDSDLTRLGVDKELLPIVRLLTSEDHLLALSALLPEPQYNALVALASGMSAEEAWQELSAYLVDAEPPETIDQDDLAAAIERTPDRYVSVSGPEELADILAHPFAVWRVFLHPRQRRVAYRPSHRGPVLVSGGAGTGKTVTVLHRAVFLAKRLPPGDGKDILVTTFTRGLAESLAEQLRLLVDDEAVLARIDVLNVDRFANQVVSAAEGGHPDIVDQPTYTRLWQAASRATGGALSASFLQSEWEQVILAQALPDRDAYLGCDRPGRGRPVRTHSPTRQQAWSAIAGVLDELRRFGQRTHWQVAEQAAELLAKRSAPPYRHVLVDEGQDLHPTQWRLLRRAVARGADDMFIVSDPNQRIYANQVSLARLGIEVRGRSNRLTVSYRTTHEILSWSVRMLAGLPAQGLDDAEDTLAGYHSPMHGRRPVVQPFPDRYAEQEGIVTKVREWLDAGVEPHAVGIAVRTTAKVKEIRAALRDAGIPNTAPSGVRVNTMHKMKGLEYRCVLVAGVDAGTVPASAALTPRDEDPVAHGQDLHRERCLLFVACTRARDALHLTHAGPPSPFLT</sequence>
<dbReference type="PANTHER" id="PTHR11070">
    <property type="entry name" value="UVRD / RECB / PCRA DNA HELICASE FAMILY MEMBER"/>
    <property type="match status" value="1"/>
</dbReference>
<comment type="catalytic activity">
    <reaction evidence="8">
        <text>ATP + H2O = ADP + phosphate + H(+)</text>
        <dbReference type="Rhea" id="RHEA:13065"/>
        <dbReference type="ChEBI" id="CHEBI:15377"/>
        <dbReference type="ChEBI" id="CHEBI:15378"/>
        <dbReference type="ChEBI" id="CHEBI:30616"/>
        <dbReference type="ChEBI" id="CHEBI:43474"/>
        <dbReference type="ChEBI" id="CHEBI:456216"/>
        <dbReference type="EC" id="5.6.2.4"/>
    </reaction>
</comment>
<evidence type="ECO:0000256" key="1">
    <source>
        <dbReference type="ARBA" id="ARBA00022741"/>
    </source>
</evidence>
<dbReference type="RefSeq" id="WP_378056547.1">
    <property type="nucleotide sequence ID" value="NZ_JBHSIS010000006.1"/>
</dbReference>
<dbReference type="InterPro" id="IPR014017">
    <property type="entry name" value="DNA_helicase_UvrD-like_C"/>
</dbReference>
<comment type="caution">
    <text evidence="11">The sequence shown here is derived from an EMBL/GenBank/DDBJ whole genome shotgun (WGS) entry which is preliminary data.</text>
</comment>
<evidence type="ECO:0000313" key="11">
    <source>
        <dbReference type="EMBL" id="MFC4854617.1"/>
    </source>
</evidence>
<protein>
    <recommendedName>
        <fullName evidence="7">DNA 3'-5' helicase</fullName>
        <ecNumber evidence="7">5.6.2.4</ecNumber>
    </recommendedName>
</protein>
<gene>
    <name evidence="11" type="ORF">ACFPCV_13990</name>
</gene>
<dbReference type="Pfam" id="PF13361">
    <property type="entry name" value="UvrD_C"/>
    <property type="match status" value="1"/>
</dbReference>
<dbReference type="Proteomes" id="UP001595859">
    <property type="component" value="Unassembled WGS sequence"/>
</dbReference>
<reference evidence="12" key="1">
    <citation type="journal article" date="2019" name="Int. J. Syst. Evol. Microbiol.">
        <title>The Global Catalogue of Microorganisms (GCM) 10K type strain sequencing project: providing services to taxonomists for standard genome sequencing and annotation.</title>
        <authorList>
            <consortium name="The Broad Institute Genomics Platform"/>
            <consortium name="The Broad Institute Genome Sequencing Center for Infectious Disease"/>
            <person name="Wu L."/>
            <person name="Ma J."/>
        </authorList>
    </citation>
    <scope>NUCLEOTIDE SEQUENCE [LARGE SCALE GENOMIC DNA]</scope>
    <source>
        <strain evidence="12">ZS-22-S1</strain>
    </source>
</reference>
<evidence type="ECO:0000256" key="6">
    <source>
        <dbReference type="ARBA" id="ARBA00034617"/>
    </source>
</evidence>
<organism evidence="11 12">
    <name type="scientific">Actinophytocola glycyrrhizae</name>
    <dbReference type="NCBI Taxonomy" id="2044873"/>
    <lineage>
        <taxon>Bacteria</taxon>
        <taxon>Bacillati</taxon>
        <taxon>Actinomycetota</taxon>
        <taxon>Actinomycetes</taxon>
        <taxon>Pseudonocardiales</taxon>
        <taxon>Pseudonocardiaceae</taxon>
    </lineage>
</organism>
<proteinExistence type="predicted"/>
<evidence type="ECO:0000256" key="4">
    <source>
        <dbReference type="ARBA" id="ARBA00022840"/>
    </source>
</evidence>
<keyword evidence="12" id="KW-1185">Reference proteome</keyword>
<keyword evidence="5" id="KW-0413">Isomerase</keyword>
<dbReference type="SUPFAM" id="SSF52540">
    <property type="entry name" value="P-loop containing nucleoside triphosphate hydrolases"/>
    <property type="match status" value="1"/>
</dbReference>
<dbReference type="InterPro" id="IPR027417">
    <property type="entry name" value="P-loop_NTPase"/>
</dbReference>
<dbReference type="EC" id="5.6.2.4" evidence="7"/>
<dbReference type="Gene3D" id="3.40.50.300">
    <property type="entry name" value="P-loop containing nucleotide triphosphate hydrolases"/>
    <property type="match status" value="2"/>
</dbReference>
<dbReference type="Pfam" id="PF13245">
    <property type="entry name" value="AAA_19"/>
    <property type="match status" value="1"/>
</dbReference>
<evidence type="ECO:0000313" key="12">
    <source>
        <dbReference type="Proteomes" id="UP001595859"/>
    </source>
</evidence>
<keyword evidence="4 9" id="KW-0067">ATP-binding</keyword>
<evidence type="ECO:0000256" key="2">
    <source>
        <dbReference type="ARBA" id="ARBA00022801"/>
    </source>
</evidence>